<reference evidence="8" key="1">
    <citation type="submission" date="2019-01" db="EMBL/GenBank/DDBJ databases">
        <title>Draft genome sequences of three monokaryotic isolates of the white-rot basidiomycete fungus Dichomitus squalens.</title>
        <authorList>
            <consortium name="DOE Joint Genome Institute"/>
            <person name="Lopez S.C."/>
            <person name="Andreopoulos B."/>
            <person name="Pangilinan J."/>
            <person name="Lipzen A."/>
            <person name="Riley R."/>
            <person name="Ahrendt S."/>
            <person name="Ng V."/>
            <person name="Barry K."/>
            <person name="Daum C."/>
            <person name="Grigoriev I.V."/>
            <person name="Hilden K.S."/>
            <person name="Makela M.R."/>
            <person name="de Vries R.P."/>
        </authorList>
    </citation>
    <scope>NUCLEOTIDE SEQUENCE [LARGE SCALE GENOMIC DNA]</scope>
    <source>
        <strain evidence="8">OM18370.1</strain>
    </source>
</reference>
<feature type="compositionally biased region" description="Acidic residues" evidence="6">
    <location>
        <begin position="249"/>
        <end position="258"/>
    </location>
</feature>
<dbReference type="PROSITE" id="PS50071">
    <property type="entry name" value="HOMEOBOX_2"/>
    <property type="match status" value="1"/>
</dbReference>
<comment type="subcellular location">
    <subcellularLocation>
        <location evidence="4 5">Nucleus</location>
    </subcellularLocation>
</comment>
<dbReference type="Proteomes" id="UP000292957">
    <property type="component" value="Unassembled WGS sequence"/>
</dbReference>
<name>A0A4Q9N2F6_9APHY</name>
<feature type="compositionally biased region" description="Low complexity" evidence="6">
    <location>
        <begin position="1"/>
        <end position="16"/>
    </location>
</feature>
<feature type="DNA-binding region" description="Homeobox" evidence="4">
    <location>
        <begin position="34"/>
        <end position="87"/>
    </location>
</feature>
<evidence type="ECO:0000256" key="1">
    <source>
        <dbReference type="ARBA" id="ARBA00023125"/>
    </source>
</evidence>
<dbReference type="InterPro" id="IPR009057">
    <property type="entry name" value="Homeodomain-like_sf"/>
</dbReference>
<proteinExistence type="predicted"/>
<dbReference type="OrthoDB" id="6159439at2759"/>
<dbReference type="EMBL" id="ML143388">
    <property type="protein sequence ID" value="TBU34714.1"/>
    <property type="molecule type" value="Genomic_DNA"/>
</dbReference>
<dbReference type="SMART" id="SM00389">
    <property type="entry name" value="HOX"/>
    <property type="match status" value="1"/>
</dbReference>
<dbReference type="AlphaFoldDB" id="A0A4Q9N2F6"/>
<evidence type="ECO:0000256" key="4">
    <source>
        <dbReference type="PROSITE-ProRule" id="PRU00108"/>
    </source>
</evidence>
<dbReference type="GO" id="GO:0000981">
    <property type="term" value="F:DNA-binding transcription factor activity, RNA polymerase II-specific"/>
    <property type="evidence" value="ECO:0007669"/>
    <property type="project" value="TreeGrafter"/>
</dbReference>
<feature type="region of interest" description="Disordered" evidence="6">
    <location>
        <begin position="1"/>
        <end position="23"/>
    </location>
</feature>
<dbReference type="SUPFAM" id="SSF46689">
    <property type="entry name" value="Homeodomain-like"/>
    <property type="match status" value="1"/>
</dbReference>
<evidence type="ECO:0000256" key="3">
    <source>
        <dbReference type="ARBA" id="ARBA00023242"/>
    </source>
</evidence>
<feature type="region of interest" description="Disordered" evidence="6">
    <location>
        <begin position="240"/>
        <end position="267"/>
    </location>
</feature>
<evidence type="ECO:0000313" key="8">
    <source>
        <dbReference type="EMBL" id="TBU34714.1"/>
    </source>
</evidence>
<dbReference type="PANTHER" id="PTHR24327">
    <property type="entry name" value="HOMEOBOX PROTEIN"/>
    <property type="match status" value="1"/>
</dbReference>
<dbReference type="InterPro" id="IPR001356">
    <property type="entry name" value="HD"/>
</dbReference>
<gene>
    <name evidence="8" type="ORF">BD311DRAFT_682823</name>
</gene>
<dbReference type="InterPro" id="IPR050460">
    <property type="entry name" value="Distal-less_Homeobox_TF"/>
</dbReference>
<sequence>MSVPLSPTISASSSDSPKLDPTRLACGPLSTRRRLAPSQTNALVSVFEVKTHPSREERALLAAELGMELKAVNAWFQNKRRTLKKTWSASSGWSKGSLPENKHVRPPDGPKALPRSDSVVSLDRVASSRELPYKAKGLPCSRLPPRFPVTPRRRAATAERSKDIWELLPSSPPTRPSSPSLGEPLLALEPCTKRLRTLEWACAKARAGRKASIRRARLAAKPAASEDEDSDVPMLVLDATPRKNSSAGDDTETEDDEAITPNVSTELLPSFVLPAEAEELDAGVPEPPVKDEDMDMEAAIALLGFMAPDPAA</sequence>
<feature type="region of interest" description="Disordered" evidence="6">
    <location>
        <begin position="86"/>
        <end position="117"/>
    </location>
</feature>
<dbReference type="GO" id="GO:0005634">
    <property type="term" value="C:nucleus"/>
    <property type="evidence" value="ECO:0007669"/>
    <property type="project" value="UniProtKB-SubCell"/>
</dbReference>
<keyword evidence="2 4" id="KW-0371">Homeobox</keyword>
<evidence type="ECO:0000256" key="5">
    <source>
        <dbReference type="RuleBase" id="RU000682"/>
    </source>
</evidence>
<dbReference type="GO" id="GO:0000978">
    <property type="term" value="F:RNA polymerase II cis-regulatory region sequence-specific DNA binding"/>
    <property type="evidence" value="ECO:0007669"/>
    <property type="project" value="TreeGrafter"/>
</dbReference>
<evidence type="ECO:0000256" key="6">
    <source>
        <dbReference type="SAM" id="MobiDB-lite"/>
    </source>
</evidence>
<organism evidence="8">
    <name type="scientific">Dichomitus squalens</name>
    <dbReference type="NCBI Taxonomy" id="114155"/>
    <lineage>
        <taxon>Eukaryota</taxon>
        <taxon>Fungi</taxon>
        <taxon>Dikarya</taxon>
        <taxon>Basidiomycota</taxon>
        <taxon>Agaricomycotina</taxon>
        <taxon>Agaricomycetes</taxon>
        <taxon>Polyporales</taxon>
        <taxon>Polyporaceae</taxon>
        <taxon>Dichomitus</taxon>
    </lineage>
</organism>
<feature type="domain" description="Homeobox" evidence="7">
    <location>
        <begin position="32"/>
        <end position="86"/>
    </location>
</feature>
<keyword evidence="1 4" id="KW-0238">DNA-binding</keyword>
<evidence type="ECO:0000259" key="7">
    <source>
        <dbReference type="PROSITE" id="PS50071"/>
    </source>
</evidence>
<protein>
    <recommendedName>
        <fullName evidence="7">Homeobox domain-containing protein</fullName>
    </recommendedName>
</protein>
<dbReference type="Pfam" id="PF00046">
    <property type="entry name" value="Homeodomain"/>
    <property type="match status" value="1"/>
</dbReference>
<dbReference type="PANTHER" id="PTHR24327:SF41">
    <property type="entry name" value="BRAIN-SPECIFIC HOMEOBOX PROTEIN"/>
    <property type="match status" value="1"/>
</dbReference>
<accession>A0A4Q9N2F6</accession>
<evidence type="ECO:0000256" key="2">
    <source>
        <dbReference type="ARBA" id="ARBA00023155"/>
    </source>
</evidence>
<keyword evidence="3 4" id="KW-0539">Nucleus</keyword>
<dbReference type="Gene3D" id="1.10.10.60">
    <property type="entry name" value="Homeodomain-like"/>
    <property type="match status" value="1"/>
</dbReference>
<dbReference type="CDD" id="cd00086">
    <property type="entry name" value="homeodomain"/>
    <property type="match status" value="1"/>
</dbReference>